<dbReference type="Pfam" id="PF00990">
    <property type="entry name" value="GGDEF"/>
    <property type="match status" value="1"/>
</dbReference>
<dbReference type="InterPro" id="IPR029787">
    <property type="entry name" value="Nucleotide_cyclase"/>
</dbReference>
<dbReference type="InterPro" id="IPR043128">
    <property type="entry name" value="Rev_trsase/Diguanyl_cyclase"/>
</dbReference>
<dbReference type="Proteomes" id="UP000739411">
    <property type="component" value="Unassembled WGS sequence"/>
</dbReference>
<evidence type="ECO:0000313" key="3">
    <source>
        <dbReference type="Proteomes" id="UP000739411"/>
    </source>
</evidence>
<name>A0A935K423_9RHOO</name>
<dbReference type="EMBL" id="JADJMS010000028">
    <property type="protein sequence ID" value="MBK7415978.1"/>
    <property type="molecule type" value="Genomic_DNA"/>
</dbReference>
<proteinExistence type="predicted"/>
<dbReference type="AlphaFoldDB" id="A0A935K423"/>
<reference evidence="2 3" key="1">
    <citation type="submission" date="2020-10" db="EMBL/GenBank/DDBJ databases">
        <title>Connecting structure to function with the recovery of over 1000 high-quality activated sludge metagenome-assembled genomes encoding full-length rRNA genes using long-read sequencing.</title>
        <authorList>
            <person name="Singleton C.M."/>
            <person name="Petriglieri F."/>
            <person name="Kristensen J.M."/>
            <person name="Kirkegaard R.H."/>
            <person name="Michaelsen T.Y."/>
            <person name="Andersen M.H."/>
            <person name="Karst S.M."/>
            <person name="Dueholm M.S."/>
            <person name="Nielsen P.H."/>
            <person name="Albertsen M."/>
        </authorList>
    </citation>
    <scope>NUCLEOTIDE SEQUENCE [LARGE SCALE GENOMIC DNA]</scope>
    <source>
        <strain evidence="2">EsbW_18-Q3-R4-48_BATAC.463</strain>
    </source>
</reference>
<comment type="caution">
    <text evidence="2">The sequence shown here is derived from an EMBL/GenBank/DDBJ whole genome shotgun (WGS) entry which is preliminary data.</text>
</comment>
<dbReference type="InterPro" id="IPR000160">
    <property type="entry name" value="GGDEF_dom"/>
</dbReference>
<gene>
    <name evidence="2" type="ORF">IPJ38_13525</name>
</gene>
<feature type="domain" description="GGDEF" evidence="1">
    <location>
        <begin position="21"/>
        <end position="59"/>
    </location>
</feature>
<protein>
    <submittedName>
        <fullName evidence="2">Diguanylate cyclase</fullName>
    </submittedName>
</protein>
<sequence length="75" mass="8555">MLQQPAHFYELAGRNFLLALPRSPQDLTLIVIDLGFSRKINDSLGHAAGDLALREFVLAVKPIYVIRIFFAPCWW</sequence>
<dbReference type="Gene3D" id="3.30.70.270">
    <property type="match status" value="1"/>
</dbReference>
<organism evidence="2 3">
    <name type="scientific">Candidatus Dechloromonas phosphorivorans</name>
    <dbReference type="NCBI Taxonomy" id="2899244"/>
    <lineage>
        <taxon>Bacteria</taxon>
        <taxon>Pseudomonadati</taxon>
        <taxon>Pseudomonadota</taxon>
        <taxon>Betaproteobacteria</taxon>
        <taxon>Rhodocyclales</taxon>
        <taxon>Azonexaceae</taxon>
        <taxon>Dechloromonas</taxon>
    </lineage>
</organism>
<evidence type="ECO:0000259" key="1">
    <source>
        <dbReference type="Pfam" id="PF00990"/>
    </source>
</evidence>
<dbReference type="SUPFAM" id="SSF55073">
    <property type="entry name" value="Nucleotide cyclase"/>
    <property type="match status" value="1"/>
</dbReference>
<evidence type="ECO:0000313" key="2">
    <source>
        <dbReference type="EMBL" id="MBK7415978.1"/>
    </source>
</evidence>
<accession>A0A935K423</accession>